<evidence type="ECO:0000256" key="1">
    <source>
        <dbReference type="ARBA" id="ARBA00022801"/>
    </source>
</evidence>
<dbReference type="AlphaFoldDB" id="A0A0Q2RK22"/>
<dbReference type="OrthoDB" id="2987348at2"/>
<proteinExistence type="predicted"/>
<evidence type="ECO:0000313" key="4">
    <source>
        <dbReference type="Proteomes" id="UP000051677"/>
    </source>
</evidence>
<feature type="domain" description="AB hydrolase-1" evidence="2">
    <location>
        <begin position="22"/>
        <end position="259"/>
    </location>
</feature>
<name>A0A0Q2RK22_MYCGO</name>
<dbReference type="PRINTS" id="PR00111">
    <property type="entry name" value="ABHYDROLASE"/>
</dbReference>
<evidence type="ECO:0000313" key="3">
    <source>
        <dbReference type="EMBL" id="KQH75779.1"/>
    </source>
</evidence>
<dbReference type="InterPro" id="IPR000639">
    <property type="entry name" value="Epox_hydrolase-like"/>
</dbReference>
<evidence type="ECO:0000259" key="2">
    <source>
        <dbReference type="Pfam" id="PF00561"/>
    </source>
</evidence>
<dbReference type="Pfam" id="PF00561">
    <property type="entry name" value="Abhydrolase_1"/>
    <property type="match status" value="1"/>
</dbReference>
<dbReference type="RefSeq" id="WP_055581297.1">
    <property type="nucleotide sequence ID" value="NZ_LKTM01000368.1"/>
</dbReference>
<sequence>MEKFDRGGLDFDVSDRGAADAPVVVLLHGHPQTNDAWNEVVPRLVSSGYRCLAPNQRGISPGARPRRRRDFRMSELVEDLGALVDASGAGRVHLVGHDFGGLVAWSFAAKYPDRVRTLSALSSPHPDALQNAMLTSRQGLTSWYAYFYQLPLIPERFYLGGDASAKRLAKMLRSGGQQPDLADRDARAMTKPGVYTAALNWYRAAPWSGRVGEVGVPTLMIWSDGDKYILEAAARRSERYVTQDFRFEVLSGSHWLPDEQPDAVAGLLVDWFAQWA</sequence>
<dbReference type="Proteomes" id="UP000051677">
    <property type="component" value="Unassembled WGS sequence"/>
</dbReference>
<comment type="caution">
    <text evidence="3">The sequence shown here is derived from an EMBL/GenBank/DDBJ whole genome shotgun (WGS) entry which is preliminary data.</text>
</comment>
<dbReference type="Gene3D" id="3.40.50.1820">
    <property type="entry name" value="alpha/beta hydrolase"/>
    <property type="match status" value="1"/>
</dbReference>
<dbReference type="InterPro" id="IPR000073">
    <property type="entry name" value="AB_hydrolase_1"/>
</dbReference>
<dbReference type="InterPro" id="IPR029058">
    <property type="entry name" value="AB_hydrolase_fold"/>
</dbReference>
<dbReference type="GO" id="GO:0016787">
    <property type="term" value="F:hydrolase activity"/>
    <property type="evidence" value="ECO:0007669"/>
    <property type="project" value="UniProtKB-KW"/>
</dbReference>
<accession>A0A0Q2RK22</accession>
<organism evidence="3 4">
    <name type="scientific">Mycobacterium gordonae</name>
    <dbReference type="NCBI Taxonomy" id="1778"/>
    <lineage>
        <taxon>Bacteria</taxon>
        <taxon>Bacillati</taxon>
        <taxon>Actinomycetota</taxon>
        <taxon>Actinomycetes</taxon>
        <taxon>Mycobacteriales</taxon>
        <taxon>Mycobacteriaceae</taxon>
        <taxon>Mycobacterium</taxon>
    </lineage>
</organism>
<reference evidence="3 4" key="1">
    <citation type="submission" date="2015-10" db="EMBL/GenBank/DDBJ databases">
        <title>Mycobacterium gordonae draft genome assembly.</title>
        <authorList>
            <person name="Ustinova V."/>
            <person name="Smirnova T."/>
            <person name="Blagodatskikh K."/>
            <person name="Varlamov D."/>
            <person name="Larionova E."/>
            <person name="Chernousova L."/>
        </authorList>
    </citation>
    <scope>NUCLEOTIDE SEQUENCE [LARGE SCALE GENOMIC DNA]</scope>
    <source>
        <strain evidence="3 4">CTRI 14-8773</strain>
    </source>
</reference>
<dbReference type="SUPFAM" id="SSF53474">
    <property type="entry name" value="alpha/beta-Hydrolases"/>
    <property type="match status" value="1"/>
</dbReference>
<dbReference type="PRINTS" id="PR00412">
    <property type="entry name" value="EPOXHYDRLASE"/>
</dbReference>
<keyword evidence="1 3" id="KW-0378">Hydrolase</keyword>
<gene>
    <name evidence="3" type="ORF">AO501_32730</name>
</gene>
<dbReference type="EMBL" id="LKTM01000368">
    <property type="protein sequence ID" value="KQH75779.1"/>
    <property type="molecule type" value="Genomic_DNA"/>
</dbReference>
<dbReference type="PANTHER" id="PTHR43329">
    <property type="entry name" value="EPOXIDE HYDROLASE"/>
    <property type="match status" value="1"/>
</dbReference>
<protein>
    <submittedName>
        <fullName evidence="3">Alpha/beta hydrolase</fullName>
    </submittedName>
</protein>